<dbReference type="EMBL" id="KB007906">
    <property type="protein sequence ID" value="ELR21242.1"/>
    <property type="molecule type" value="Genomic_DNA"/>
</dbReference>
<evidence type="ECO:0000313" key="3">
    <source>
        <dbReference type="Proteomes" id="UP000011083"/>
    </source>
</evidence>
<dbReference type="RefSeq" id="XP_004345368.1">
    <property type="nucleotide sequence ID" value="XM_004345318.1"/>
</dbReference>
<evidence type="ECO:0000256" key="1">
    <source>
        <dbReference type="SAM" id="MobiDB-lite"/>
    </source>
</evidence>
<keyword evidence="3" id="KW-1185">Reference proteome</keyword>
<sequence>MEKGDRNKRVRAGGGSAAPRGRGGGKAKSVYVASVPSTSSTSSSSTREITAKSSATAFGVGRQVVLATTDTGVDAYELRQSPPVLLSDELVRQFIVEGYLMLQPSALPASFHNNLYARVDALNSKWKDNVGNNILPTIPELDLVFEDPTVRGALQSVLGQGYMMHAHRHCHDRRPGSRAQDWHKDSYWGFNTIRHHYPRFVFYSAKHVDVLLG</sequence>
<proteinExistence type="predicted"/>
<accession>L8H7M7</accession>
<dbReference type="AlphaFoldDB" id="L8H7M7"/>
<dbReference type="Gene3D" id="2.60.120.620">
    <property type="entry name" value="q2cbj1_9rhob like domain"/>
    <property type="match status" value="1"/>
</dbReference>
<evidence type="ECO:0000313" key="2">
    <source>
        <dbReference type="EMBL" id="ELR21242.1"/>
    </source>
</evidence>
<dbReference type="Proteomes" id="UP000011083">
    <property type="component" value="Unassembled WGS sequence"/>
</dbReference>
<name>L8H7M7_ACACF</name>
<feature type="compositionally biased region" description="Gly residues" evidence="1">
    <location>
        <begin position="12"/>
        <end position="26"/>
    </location>
</feature>
<dbReference type="SUPFAM" id="SSF51197">
    <property type="entry name" value="Clavaminate synthase-like"/>
    <property type="match status" value="1"/>
</dbReference>
<feature type="compositionally biased region" description="Low complexity" evidence="1">
    <location>
        <begin position="27"/>
        <end position="46"/>
    </location>
</feature>
<dbReference type="KEGG" id="acan:ACA1_024430"/>
<gene>
    <name evidence="2" type="ORF">ACA1_024430</name>
</gene>
<protein>
    <submittedName>
        <fullName evidence="2">Uncharacterized protein</fullName>
    </submittedName>
</protein>
<dbReference type="OrthoDB" id="10256432at2759"/>
<dbReference type="GeneID" id="14922128"/>
<dbReference type="VEuPathDB" id="AmoebaDB:ACA1_024430"/>
<reference evidence="2 3" key="1">
    <citation type="journal article" date="2013" name="Genome Biol.">
        <title>Genome of Acanthamoeba castellanii highlights extensive lateral gene transfer and early evolution of tyrosine kinase signaling.</title>
        <authorList>
            <person name="Clarke M."/>
            <person name="Lohan A.J."/>
            <person name="Liu B."/>
            <person name="Lagkouvardos I."/>
            <person name="Roy S."/>
            <person name="Zafar N."/>
            <person name="Bertelli C."/>
            <person name="Schilde C."/>
            <person name="Kianianmomeni A."/>
            <person name="Burglin T.R."/>
            <person name="Frech C."/>
            <person name="Turcotte B."/>
            <person name="Kopec K.O."/>
            <person name="Synnott J.M."/>
            <person name="Choo C."/>
            <person name="Paponov I."/>
            <person name="Finkler A."/>
            <person name="Soon Heng Tan C."/>
            <person name="Hutchins A.P."/>
            <person name="Weinmeier T."/>
            <person name="Rattei T."/>
            <person name="Chu J.S."/>
            <person name="Gimenez G."/>
            <person name="Irimia M."/>
            <person name="Rigden D.J."/>
            <person name="Fitzpatrick D.A."/>
            <person name="Lorenzo-Morales J."/>
            <person name="Bateman A."/>
            <person name="Chiu C.H."/>
            <person name="Tang P."/>
            <person name="Hegemann P."/>
            <person name="Fromm H."/>
            <person name="Raoult D."/>
            <person name="Greub G."/>
            <person name="Miranda-Saavedra D."/>
            <person name="Chen N."/>
            <person name="Nash P."/>
            <person name="Ginger M.L."/>
            <person name="Horn M."/>
            <person name="Schaap P."/>
            <person name="Caler L."/>
            <person name="Loftus B."/>
        </authorList>
    </citation>
    <scope>NUCLEOTIDE SEQUENCE [LARGE SCALE GENOMIC DNA]</scope>
    <source>
        <strain evidence="2 3">Neff</strain>
    </source>
</reference>
<feature type="region of interest" description="Disordered" evidence="1">
    <location>
        <begin position="1"/>
        <end position="48"/>
    </location>
</feature>
<organism evidence="2 3">
    <name type="scientific">Acanthamoeba castellanii (strain ATCC 30010 / Neff)</name>
    <dbReference type="NCBI Taxonomy" id="1257118"/>
    <lineage>
        <taxon>Eukaryota</taxon>
        <taxon>Amoebozoa</taxon>
        <taxon>Discosea</taxon>
        <taxon>Longamoebia</taxon>
        <taxon>Centramoebida</taxon>
        <taxon>Acanthamoebidae</taxon>
        <taxon>Acanthamoeba</taxon>
    </lineage>
</organism>